<evidence type="ECO:0000256" key="4">
    <source>
        <dbReference type="ARBA" id="ARBA00022692"/>
    </source>
</evidence>
<keyword evidence="1" id="KW-1003">Cell membrane</keyword>
<evidence type="ECO:0000256" key="7">
    <source>
        <dbReference type="ARBA" id="ARBA00023136"/>
    </source>
</evidence>
<dbReference type="STRING" id="1195236.CTER_1896"/>
<dbReference type="GO" id="GO:0006508">
    <property type="term" value="P:proteolysis"/>
    <property type="evidence" value="ECO:0007669"/>
    <property type="project" value="UniProtKB-KW"/>
</dbReference>
<dbReference type="GO" id="GO:0009372">
    <property type="term" value="P:quorum sensing"/>
    <property type="evidence" value="ECO:0007669"/>
    <property type="project" value="UniProtKB-KW"/>
</dbReference>
<organism evidence="9 10">
    <name type="scientific">Ruminiclostridium cellobioparum subsp. termitidis CT1112</name>
    <dbReference type="NCBI Taxonomy" id="1195236"/>
    <lineage>
        <taxon>Bacteria</taxon>
        <taxon>Bacillati</taxon>
        <taxon>Bacillota</taxon>
        <taxon>Clostridia</taxon>
        <taxon>Eubacteriales</taxon>
        <taxon>Oscillospiraceae</taxon>
        <taxon>Ruminiclostridium</taxon>
    </lineage>
</organism>
<keyword evidence="6 8" id="KW-1133">Transmembrane helix</keyword>
<evidence type="ECO:0000256" key="2">
    <source>
        <dbReference type="ARBA" id="ARBA00022654"/>
    </source>
</evidence>
<evidence type="ECO:0000256" key="6">
    <source>
        <dbReference type="ARBA" id="ARBA00022989"/>
    </source>
</evidence>
<comment type="caution">
    <text evidence="9">The sequence shown here is derived from an EMBL/GenBank/DDBJ whole genome shotgun (WGS) entry which is preliminary data.</text>
</comment>
<dbReference type="GO" id="GO:0008233">
    <property type="term" value="F:peptidase activity"/>
    <property type="evidence" value="ECO:0007669"/>
    <property type="project" value="UniProtKB-KW"/>
</dbReference>
<keyword evidence="2" id="KW-0673">Quorum sensing</keyword>
<feature type="transmembrane region" description="Helical" evidence="8">
    <location>
        <begin position="103"/>
        <end position="122"/>
    </location>
</feature>
<dbReference type="AlphaFoldDB" id="S0FUG6"/>
<protein>
    <submittedName>
        <fullName evidence="9">Accessory gene regulator B protein</fullName>
    </submittedName>
</protein>
<gene>
    <name evidence="9" type="ORF">CTER_1896</name>
</gene>
<reference evidence="9 10" key="1">
    <citation type="journal article" date="2013" name="Genome Announc.">
        <title>Draft Genome Sequence of the Cellulolytic, Mesophilic, Anaerobic Bacterium Clostridium termitidis Strain CT1112 (DSM 5398).</title>
        <authorList>
            <person name="Lal S."/>
            <person name="Ramachandran U."/>
            <person name="Zhang X."/>
            <person name="Munir R."/>
            <person name="Sparling R."/>
            <person name="Levin D.B."/>
        </authorList>
    </citation>
    <scope>NUCLEOTIDE SEQUENCE [LARGE SCALE GENOMIC DNA]</scope>
    <source>
        <strain evidence="9 10">CT1112</strain>
    </source>
</reference>
<dbReference type="GO" id="GO:0016020">
    <property type="term" value="C:membrane"/>
    <property type="evidence" value="ECO:0007669"/>
    <property type="project" value="InterPro"/>
</dbReference>
<feature type="transmembrane region" description="Helical" evidence="8">
    <location>
        <begin position="165"/>
        <end position="182"/>
    </location>
</feature>
<dbReference type="PATRIC" id="fig|1195236.3.peg.2216"/>
<evidence type="ECO:0000256" key="8">
    <source>
        <dbReference type="SAM" id="Phobius"/>
    </source>
</evidence>
<keyword evidence="4 8" id="KW-0812">Transmembrane</keyword>
<dbReference type="SMART" id="SM00793">
    <property type="entry name" value="AgrB"/>
    <property type="match status" value="1"/>
</dbReference>
<sequence>MLSKITKKITNEILITVPGITEEKAEEIDYGLYMAFSDGLKLIAVLLTAFALGQLRYALVAVAVFSVNKSYFGGIHAKTQLGCIITHFTFIFGTIYLSHIIAFNYLNIILFIISGVLVYLYAPADLISKPIITEKRRKELRIKSSVVFIICFIISFFVPKDFSNVMSIITLINAVNLTPVVYKITKNRKGGVLNEKR</sequence>
<accession>S0FUG6</accession>
<dbReference type="Pfam" id="PF04647">
    <property type="entry name" value="AgrB"/>
    <property type="match status" value="1"/>
</dbReference>
<evidence type="ECO:0000256" key="1">
    <source>
        <dbReference type="ARBA" id="ARBA00022475"/>
    </source>
</evidence>
<name>S0FUG6_RUMCE</name>
<keyword evidence="3" id="KW-0645">Protease</keyword>
<evidence type="ECO:0000256" key="5">
    <source>
        <dbReference type="ARBA" id="ARBA00022801"/>
    </source>
</evidence>
<dbReference type="RefSeq" id="WP_004625427.1">
    <property type="nucleotide sequence ID" value="NZ_AORV01000030.1"/>
</dbReference>
<proteinExistence type="predicted"/>
<feature type="transmembrane region" description="Helical" evidence="8">
    <location>
        <begin position="142"/>
        <end position="159"/>
    </location>
</feature>
<feature type="transmembrane region" description="Helical" evidence="8">
    <location>
        <begin position="42"/>
        <end position="67"/>
    </location>
</feature>
<dbReference type="Proteomes" id="UP000014155">
    <property type="component" value="Unassembled WGS sequence"/>
</dbReference>
<keyword evidence="5" id="KW-0378">Hydrolase</keyword>
<keyword evidence="7 8" id="KW-0472">Membrane</keyword>
<evidence type="ECO:0000313" key="9">
    <source>
        <dbReference type="EMBL" id="EMS72173.1"/>
    </source>
</evidence>
<keyword evidence="10" id="KW-1185">Reference proteome</keyword>
<dbReference type="InterPro" id="IPR006741">
    <property type="entry name" value="AgrB"/>
</dbReference>
<dbReference type="EMBL" id="AORV01000030">
    <property type="protein sequence ID" value="EMS72173.1"/>
    <property type="molecule type" value="Genomic_DNA"/>
</dbReference>
<evidence type="ECO:0000313" key="10">
    <source>
        <dbReference type="Proteomes" id="UP000014155"/>
    </source>
</evidence>
<evidence type="ECO:0000256" key="3">
    <source>
        <dbReference type="ARBA" id="ARBA00022670"/>
    </source>
</evidence>
<dbReference type="eggNOG" id="COG4512">
    <property type="taxonomic scope" value="Bacteria"/>
</dbReference>